<dbReference type="EMBL" id="AGWY01000003">
    <property type="protein sequence ID" value="EKS40235.1"/>
    <property type="molecule type" value="Genomic_DNA"/>
</dbReference>
<gene>
    <name evidence="2" type="ORF">HMPREF9696_00686</name>
</gene>
<dbReference type="Proteomes" id="UP000001095">
    <property type="component" value="Unassembled WGS sequence"/>
</dbReference>
<protein>
    <submittedName>
        <fullName evidence="2">Uncharacterized protein</fullName>
    </submittedName>
</protein>
<dbReference type="PATRIC" id="fig|883079.3.peg.702"/>
<evidence type="ECO:0000313" key="3">
    <source>
        <dbReference type="Proteomes" id="UP000001095"/>
    </source>
</evidence>
<dbReference type="AlphaFoldDB" id="K8PL61"/>
<name>K8PL61_9BRAD</name>
<sequence length="83" mass="8820">MRTVVALVFLAAMSAPSLAQEITPNFLKKEPYFLSPWSVVYVDNGTCGVGKVLKVTGGTGALRRKKACVPMGPEQASRVVAIP</sequence>
<accession>K8PL61</accession>
<organism evidence="2 3">
    <name type="scientific">Afipia clevelandensis ATCC 49720</name>
    <dbReference type="NCBI Taxonomy" id="883079"/>
    <lineage>
        <taxon>Bacteria</taxon>
        <taxon>Pseudomonadati</taxon>
        <taxon>Pseudomonadota</taxon>
        <taxon>Alphaproteobacteria</taxon>
        <taxon>Hyphomicrobiales</taxon>
        <taxon>Nitrobacteraceae</taxon>
        <taxon>Afipia</taxon>
    </lineage>
</organism>
<evidence type="ECO:0000256" key="1">
    <source>
        <dbReference type="SAM" id="SignalP"/>
    </source>
</evidence>
<dbReference type="OrthoDB" id="8127218at2"/>
<keyword evidence="3" id="KW-1185">Reference proteome</keyword>
<reference evidence="2 3" key="1">
    <citation type="submission" date="2012-04" db="EMBL/GenBank/DDBJ databases">
        <title>The Genome Sequence of Afipia clevelandensis ATCC 49720.</title>
        <authorList>
            <consortium name="The Broad Institute Genome Sequencing Platform"/>
            <person name="Earl A."/>
            <person name="Ward D."/>
            <person name="Feldgarden M."/>
            <person name="Gevers D."/>
            <person name="Huys G."/>
            <person name="Walker B."/>
            <person name="Young S.K."/>
            <person name="Zeng Q."/>
            <person name="Gargeya S."/>
            <person name="Fitzgerald M."/>
            <person name="Haas B."/>
            <person name="Abouelleil A."/>
            <person name="Alvarado L."/>
            <person name="Arachchi H.M."/>
            <person name="Berlin A."/>
            <person name="Chapman S.B."/>
            <person name="Goldberg J."/>
            <person name="Griggs A."/>
            <person name="Gujja S."/>
            <person name="Hansen M."/>
            <person name="Howarth C."/>
            <person name="Imamovic A."/>
            <person name="Larimer J."/>
            <person name="McCowen C."/>
            <person name="Montmayeur A."/>
            <person name="Murphy C."/>
            <person name="Neiman D."/>
            <person name="Pearson M."/>
            <person name="Priest M."/>
            <person name="Roberts A."/>
            <person name="Saif S."/>
            <person name="Shea T."/>
            <person name="Sisk P."/>
            <person name="Sykes S."/>
            <person name="Wortman J."/>
            <person name="Nusbaum C."/>
            <person name="Birren B."/>
        </authorList>
    </citation>
    <scope>NUCLEOTIDE SEQUENCE [LARGE SCALE GENOMIC DNA]</scope>
    <source>
        <strain evidence="2 3">ATCC 49720</strain>
    </source>
</reference>
<evidence type="ECO:0000313" key="2">
    <source>
        <dbReference type="EMBL" id="EKS40235.1"/>
    </source>
</evidence>
<dbReference type="RefSeq" id="WP_002711552.1">
    <property type="nucleotide sequence ID" value="NZ_KB375281.1"/>
</dbReference>
<feature type="chain" id="PRO_5003922096" evidence="1">
    <location>
        <begin position="20"/>
        <end position="83"/>
    </location>
</feature>
<keyword evidence="1" id="KW-0732">Signal</keyword>
<comment type="caution">
    <text evidence="2">The sequence shown here is derived from an EMBL/GenBank/DDBJ whole genome shotgun (WGS) entry which is preliminary data.</text>
</comment>
<feature type="signal peptide" evidence="1">
    <location>
        <begin position="1"/>
        <end position="19"/>
    </location>
</feature>
<proteinExistence type="predicted"/>
<dbReference type="HOGENOM" id="CLU_193479_0_0_5"/>